<dbReference type="Proteomes" id="UP000434925">
    <property type="component" value="Unassembled WGS sequence"/>
</dbReference>
<dbReference type="EMBL" id="LT629746">
    <property type="protein sequence ID" value="SDT17364.1"/>
    <property type="molecule type" value="Genomic_DNA"/>
</dbReference>
<dbReference type="EMBL" id="VZPO01000011">
    <property type="protein sequence ID" value="KAB0500631.1"/>
    <property type="molecule type" value="Genomic_DNA"/>
</dbReference>
<sequence length="83" mass="9135">MVPVPQLCSIVESGFKPLSCECTVNRDETLRIKVFDHSTGRIELLITGVSPDELTSVRDISNLIGELRTEMRAGRRAFAGVMA</sequence>
<dbReference type="RefSeq" id="WP_038982798.1">
    <property type="nucleotide sequence ID" value="NZ_JABTYG010000008.1"/>
</dbReference>
<dbReference type="PATRIC" id="fig|163011.3.peg.34"/>
<reference evidence="1 4" key="3">
    <citation type="submission" date="2019-09" db="EMBL/GenBank/DDBJ databases">
        <title>Draft genome sequences of 48 bacterial type strains from the CCUG.</title>
        <authorList>
            <person name="Tunovic T."/>
            <person name="Pineiro-Iglesias B."/>
            <person name="Unosson C."/>
            <person name="Inganas E."/>
            <person name="Ohlen M."/>
            <person name="Cardew S."/>
            <person name="Jensie-Markopoulos S."/>
            <person name="Salva-Serra F."/>
            <person name="Jaen-Luchoro D."/>
            <person name="Karlsson R."/>
            <person name="Svensson-Stadler L."/>
            <person name="Chun J."/>
            <person name="Moore E."/>
        </authorList>
    </citation>
    <scope>NUCLEOTIDE SEQUENCE [LARGE SCALE GENOMIC DNA]</scope>
    <source>
        <strain evidence="1 4">CCUG 51522</strain>
    </source>
</reference>
<protein>
    <submittedName>
        <fullName evidence="1">DUF1652 domain-containing protein</fullName>
    </submittedName>
</protein>
<evidence type="ECO:0000313" key="4">
    <source>
        <dbReference type="Proteomes" id="UP000434925"/>
    </source>
</evidence>
<evidence type="ECO:0000313" key="3">
    <source>
        <dbReference type="Proteomes" id="UP000182814"/>
    </source>
</evidence>
<name>A0A0J6GX28_9PSED</name>
<reference evidence="3" key="1">
    <citation type="submission" date="2016-10" db="EMBL/GenBank/DDBJ databases">
        <authorList>
            <person name="Varghese N."/>
            <person name="Submissions S."/>
        </authorList>
    </citation>
    <scope>NUCLEOTIDE SEQUENCE [LARGE SCALE GENOMIC DNA]</scope>
    <source>
        <strain evidence="3">BS3782</strain>
    </source>
</reference>
<reference evidence="2" key="2">
    <citation type="submission" date="2016-10" db="EMBL/GenBank/DDBJ databases">
        <authorList>
            <person name="de Groot N.N."/>
        </authorList>
    </citation>
    <scope>NUCLEOTIDE SEQUENCE [LARGE SCALE GENOMIC DNA]</scope>
    <source>
        <strain evidence="2">BS3782</strain>
    </source>
</reference>
<dbReference type="InterPro" id="IPR012448">
    <property type="entry name" value="DUF1652"/>
</dbReference>
<proteinExistence type="predicted"/>
<organism evidence="2 3">
    <name type="scientific">Pseudomonas lini</name>
    <dbReference type="NCBI Taxonomy" id="163011"/>
    <lineage>
        <taxon>Bacteria</taxon>
        <taxon>Pseudomonadati</taxon>
        <taxon>Pseudomonadota</taxon>
        <taxon>Gammaproteobacteria</taxon>
        <taxon>Pseudomonadales</taxon>
        <taxon>Pseudomonadaceae</taxon>
        <taxon>Pseudomonas</taxon>
    </lineage>
</organism>
<accession>A0A0J6GX28</accession>
<dbReference type="Pfam" id="PF07865">
    <property type="entry name" value="DUF1652"/>
    <property type="match status" value="1"/>
</dbReference>
<evidence type="ECO:0000313" key="2">
    <source>
        <dbReference type="EMBL" id="SDT17364.1"/>
    </source>
</evidence>
<gene>
    <name evidence="1" type="ORF">F7R14_25285</name>
    <name evidence="2" type="ORF">SAMN04490191_3393</name>
</gene>
<evidence type="ECO:0000313" key="1">
    <source>
        <dbReference type="EMBL" id="KAB0500631.1"/>
    </source>
</evidence>
<dbReference type="Proteomes" id="UP000182814">
    <property type="component" value="Chromosome I"/>
</dbReference>
<keyword evidence="3" id="KW-1185">Reference proteome</keyword>
<dbReference type="AlphaFoldDB" id="A0A0J6GX28"/>